<dbReference type="EMBL" id="QUZK01000036">
    <property type="protein sequence ID" value="RFF30365.1"/>
    <property type="molecule type" value="Genomic_DNA"/>
</dbReference>
<comment type="caution">
    <text evidence="8">The sequence shown here is derived from an EMBL/GenBank/DDBJ whole genome shotgun (WGS) entry which is preliminary data.</text>
</comment>
<dbReference type="GO" id="GO:0015074">
    <property type="term" value="P:DNA integration"/>
    <property type="evidence" value="ECO:0007669"/>
    <property type="project" value="UniProtKB-KW"/>
</dbReference>
<dbReference type="Gene3D" id="1.10.443.10">
    <property type="entry name" value="Intergrase catalytic core"/>
    <property type="match status" value="1"/>
</dbReference>
<dbReference type="PANTHER" id="PTHR30349:SF64">
    <property type="entry name" value="PROPHAGE INTEGRASE INTD-RELATED"/>
    <property type="match status" value="1"/>
</dbReference>
<name>A0A3E1K8J3_9GAMM</name>
<dbReference type="AlphaFoldDB" id="A0A3E1K8J3"/>
<dbReference type="PANTHER" id="PTHR30349">
    <property type="entry name" value="PHAGE INTEGRASE-RELATED"/>
    <property type="match status" value="1"/>
</dbReference>
<gene>
    <name evidence="8" type="ORF">DZC52_08620</name>
</gene>
<organism evidence="8 9">
    <name type="scientific">Wenzhouxiangella sediminis</name>
    <dbReference type="NCBI Taxonomy" id="1792836"/>
    <lineage>
        <taxon>Bacteria</taxon>
        <taxon>Pseudomonadati</taxon>
        <taxon>Pseudomonadota</taxon>
        <taxon>Gammaproteobacteria</taxon>
        <taxon>Chromatiales</taxon>
        <taxon>Wenzhouxiangellaceae</taxon>
        <taxon>Wenzhouxiangella</taxon>
    </lineage>
</organism>
<dbReference type="GO" id="GO:0006310">
    <property type="term" value="P:DNA recombination"/>
    <property type="evidence" value="ECO:0007669"/>
    <property type="project" value="UniProtKB-KW"/>
</dbReference>
<evidence type="ECO:0000259" key="7">
    <source>
        <dbReference type="PROSITE" id="PS51900"/>
    </source>
</evidence>
<feature type="domain" description="Tyr recombinase" evidence="6">
    <location>
        <begin position="101"/>
        <end position="314"/>
    </location>
</feature>
<keyword evidence="4" id="KW-0233">DNA recombination</keyword>
<feature type="domain" description="Core-binding (CB)" evidence="7">
    <location>
        <begin position="1"/>
        <end position="83"/>
    </location>
</feature>
<dbReference type="NCBIfam" id="TIGR02249">
    <property type="entry name" value="integrase_gron"/>
    <property type="match status" value="1"/>
</dbReference>
<dbReference type="Proteomes" id="UP000260351">
    <property type="component" value="Unassembled WGS sequence"/>
</dbReference>
<dbReference type="Pfam" id="PF00589">
    <property type="entry name" value="Phage_integrase"/>
    <property type="match status" value="1"/>
</dbReference>
<dbReference type="InterPro" id="IPR050090">
    <property type="entry name" value="Tyrosine_recombinase_XerCD"/>
</dbReference>
<keyword evidence="3 5" id="KW-0238">DNA-binding</keyword>
<dbReference type="InterPro" id="IPR013762">
    <property type="entry name" value="Integrase-like_cat_sf"/>
</dbReference>
<evidence type="ECO:0000259" key="6">
    <source>
        <dbReference type="PROSITE" id="PS51898"/>
    </source>
</evidence>
<dbReference type="RefSeq" id="WP_116650732.1">
    <property type="nucleotide sequence ID" value="NZ_QUZK01000036.1"/>
</dbReference>
<evidence type="ECO:0000256" key="5">
    <source>
        <dbReference type="PROSITE-ProRule" id="PRU01248"/>
    </source>
</evidence>
<dbReference type="InterPro" id="IPR010998">
    <property type="entry name" value="Integrase_recombinase_N"/>
</dbReference>
<dbReference type="InterPro" id="IPR044068">
    <property type="entry name" value="CB"/>
</dbReference>
<dbReference type="PROSITE" id="PS51900">
    <property type="entry name" value="CB"/>
    <property type="match status" value="1"/>
</dbReference>
<dbReference type="GO" id="GO:0003677">
    <property type="term" value="F:DNA binding"/>
    <property type="evidence" value="ECO:0007669"/>
    <property type="project" value="UniProtKB-UniRule"/>
</dbReference>
<comment type="similarity">
    <text evidence="1">Belongs to the 'phage' integrase family.</text>
</comment>
<sequence length="319" mass="36664">MAGKLLDRLRAAIRARHYSYRTEEAYVHWARRFILFHGKKHPADMGKRHVEAFLTHLAVDRNVSASTQNLALAAILFLYRQVLEIELPWLDEVVRAKKPARMPVVLDRDEVRMIMAQLPPPQDLVVKLLYGSGLRLTEALRLRIKDVDLRRRELIVRDGKGSKDRVTVLADACREGLEQQIQQSMELLALDRKLNRGGAILPQALDRKYPNARFEPGWQFVFPSRRVSMDPRSRRVGRHHLFASTVQKAVKRAARHCRLRKPVTCHTFRHSFATHLLESGADIRTVQQLLGHSDVRTTMIYTHVINRGAMGARSPMDGM</sequence>
<reference evidence="8 9" key="1">
    <citation type="submission" date="2018-08" db="EMBL/GenBank/DDBJ databases">
        <title>Wenzhouxiangella salilacus sp. nov., a novel bacterium isolated from a saline lake in Xinjiang Province, China.</title>
        <authorList>
            <person name="Han S."/>
        </authorList>
    </citation>
    <scope>NUCLEOTIDE SEQUENCE [LARGE SCALE GENOMIC DNA]</scope>
    <source>
        <strain evidence="8 9">XDB06</strain>
    </source>
</reference>
<dbReference type="InterPro" id="IPR011946">
    <property type="entry name" value="Integrase_integron-type"/>
</dbReference>
<keyword evidence="9" id="KW-1185">Reference proteome</keyword>
<dbReference type="Gene3D" id="1.10.150.130">
    <property type="match status" value="1"/>
</dbReference>
<evidence type="ECO:0000313" key="9">
    <source>
        <dbReference type="Proteomes" id="UP000260351"/>
    </source>
</evidence>
<keyword evidence="2" id="KW-0229">DNA integration</keyword>
<dbReference type="Pfam" id="PF13495">
    <property type="entry name" value="Phage_int_SAM_4"/>
    <property type="match status" value="1"/>
</dbReference>
<dbReference type="OrthoDB" id="9801717at2"/>
<dbReference type="InterPro" id="IPR004107">
    <property type="entry name" value="Integrase_SAM-like_N"/>
</dbReference>
<dbReference type="InterPro" id="IPR002104">
    <property type="entry name" value="Integrase_catalytic"/>
</dbReference>
<accession>A0A3E1K8J3</accession>
<protein>
    <submittedName>
        <fullName evidence="8">Integron integrase</fullName>
    </submittedName>
</protein>
<evidence type="ECO:0000256" key="3">
    <source>
        <dbReference type="ARBA" id="ARBA00023125"/>
    </source>
</evidence>
<evidence type="ECO:0000256" key="1">
    <source>
        <dbReference type="ARBA" id="ARBA00008857"/>
    </source>
</evidence>
<dbReference type="InterPro" id="IPR011010">
    <property type="entry name" value="DNA_brk_join_enz"/>
</dbReference>
<proteinExistence type="inferred from homology"/>
<evidence type="ECO:0000256" key="2">
    <source>
        <dbReference type="ARBA" id="ARBA00022908"/>
    </source>
</evidence>
<evidence type="ECO:0000256" key="4">
    <source>
        <dbReference type="ARBA" id="ARBA00023172"/>
    </source>
</evidence>
<dbReference type="SUPFAM" id="SSF56349">
    <property type="entry name" value="DNA breaking-rejoining enzymes"/>
    <property type="match status" value="1"/>
</dbReference>
<dbReference type="PROSITE" id="PS51898">
    <property type="entry name" value="TYR_RECOMBINASE"/>
    <property type="match status" value="1"/>
</dbReference>
<evidence type="ECO:0000313" key="8">
    <source>
        <dbReference type="EMBL" id="RFF30365.1"/>
    </source>
</evidence>